<feature type="transmembrane region" description="Helical" evidence="16">
    <location>
        <begin position="1397"/>
        <end position="1416"/>
    </location>
</feature>
<feature type="transmembrane region" description="Helical" evidence="16">
    <location>
        <begin position="1280"/>
        <end position="1304"/>
    </location>
</feature>
<keyword evidence="13" id="KW-0407">Ion channel</keyword>
<keyword evidence="3" id="KW-0109">Calcium transport</keyword>
<feature type="region of interest" description="Disordered" evidence="15">
    <location>
        <begin position="460"/>
        <end position="494"/>
    </location>
</feature>
<feature type="transmembrane region" description="Helical" evidence="16">
    <location>
        <begin position="1145"/>
        <end position="1163"/>
    </location>
</feature>
<feature type="transmembrane region" description="Helical" evidence="16">
    <location>
        <begin position="832"/>
        <end position="855"/>
    </location>
</feature>
<feature type="compositionally biased region" description="Basic residues" evidence="15">
    <location>
        <begin position="1327"/>
        <end position="1339"/>
    </location>
</feature>
<dbReference type="InterPro" id="IPR005821">
    <property type="entry name" value="Ion_trans_dom"/>
</dbReference>
<feature type="region of interest" description="Disordered" evidence="15">
    <location>
        <begin position="1753"/>
        <end position="1986"/>
    </location>
</feature>
<feature type="transmembrane region" description="Helical" evidence="16">
    <location>
        <begin position="1360"/>
        <end position="1377"/>
    </location>
</feature>
<keyword evidence="4" id="KW-0107">Calcium channel</keyword>
<feature type="transmembrane region" description="Helical" evidence="16">
    <location>
        <begin position="1495"/>
        <end position="1515"/>
    </location>
</feature>
<feature type="compositionally biased region" description="Basic and acidic residues" evidence="15">
    <location>
        <begin position="576"/>
        <end position="585"/>
    </location>
</feature>
<organism evidence="18 19">
    <name type="scientific">Neovison vison</name>
    <name type="common">American mink</name>
    <name type="synonym">Mustela vison</name>
    <dbReference type="NCBI Taxonomy" id="452646"/>
    <lineage>
        <taxon>Eukaryota</taxon>
        <taxon>Metazoa</taxon>
        <taxon>Chordata</taxon>
        <taxon>Craniata</taxon>
        <taxon>Vertebrata</taxon>
        <taxon>Euteleostomi</taxon>
        <taxon>Mammalia</taxon>
        <taxon>Eutheria</taxon>
        <taxon>Laurasiatheria</taxon>
        <taxon>Carnivora</taxon>
        <taxon>Caniformia</taxon>
        <taxon>Musteloidea</taxon>
        <taxon>Mustelidae</taxon>
        <taxon>Mustelinae</taxon>
        <taxon>Neogale</taxon>
    </lineage>
</organism>
<reference evidence="18" key="1">
    <citation type="submission" date="2025-08" db="UniProtKB">
        <authorList>
            <consortium name="Ensembl"/>
        </authorList>
    </citation>
    <scope>IDENTIFICATION</scope>
</reference>
<dbReference type="InterPro" id="IPR027359">
    <property type="entry name" value="Volt_channel_dom_sf"/>
</dbReference>
<dbReference type="FunFam" id="1.10.287.70:FF:000018">
    <property type="entry name" value="Voltage-dependent T-type calcium channel subunit alpha"/>
    <property type="match status" value="1"/>
</dbReference>
<evidence type="ECO:0000259" key="17">
    <source>
        <dbReference type="Pfam" id="PF00520"/>
    </source>
</evidence>
<keyword evidence="10" id="KW-0406">Ion transport</keyword>
<feature type="domain" description="Ion transport" evidence="17">
    <location>
        <begin position="1360"/>
        <end position="1613"/>
    </location>
</feature>
<feature type="domain" description="Ion transport" evidence="17">
    <location>
        <begin position="107"/>
        <end position="375"/>
    </location>
</feature>
<feature type="compositionally biased region" description="Low complexity" evidence="15">
    <location>
        <begin position="1839"/>
        <end position="1851"/>
    </location>
</feature>
<feature type="region of interest" description="Disordered" evidence="15">
    <location>
        <begin position="576"/>
        <end position="613"/>
    </location>
</feature>
<dbReference type="PANTHER" id="PTHR45628">
    <property type="entry name" value="VOLTAGE-DEPENDENT CALCIUM CHANNEL TYPE A SUBUNIT ALPHA-1"/>
    <property type="match status" value="1"/>
</dbReference>
<name>A0A8C7BVF2_NEOVI</name>
<keyword evidence="5 16" id="KW-0812">Transmembrane</keyword>
<feature type="compositionally biased region" description="Low complexity" evidence="15">
    <location>
        <begin position="1787"/>
        <end position="1801"/>
    </location>
</feature>
<dbReference type="Gene3D" id="1.10.287.70">
    <property type="match status" value="4"/>
</dbReference>
<feature type="compositionally biased region" description="Gly residues" evidence="15">
    <location>
        <begin position="463"/>
        <end position="484"/>
    </location>
</feature>
<dbReference type="FunFam" id="1.20.120.350:FF:000009">
    <property type="entry name" value="Voltage-dependent T-type calcium channel subunit alpha"/>
    <property type="match status" value="1"/>
</dbReference>
<evidence type="ECO:0000256" key="3">
    <source>
        <dbReference type="ARBA" id="ARBA00022568"/>
    </source>
</evidence>
<evidence type="ECO:0000256" key="2">
    <source>
        <dbReference type="ARBA" id="ARBA00022448"/>
    </source>
</evidence>
<feature type="transmembrane region" description="Helical" evidence="16">
    <location>
        <begin position="1581"/>
        <end position="1602"/>
    </location>
</feature>
<feature type="compositionally biased region" description="Acidic residues" evidence="15">
    <location>
        <begin position="1823"/>
        <end position="1833"/>
    </location>
</feature>
<evidence type="ECO:0000256" key="15">
    <source>
        <dbReference type="SAM" id="MobiDB-lite"/>
    </source>
</evidence>
<evidence type="ECO:0000256" key="1">
    <source>
        <dbReference type="ARBA" id="ARBA00004141"/>
    </source>
</evidence>
<dbReference type="Gene3D" id="1.20.120.350">
    <property type="entry name" value="Voltage-gated potassium channels. Chain C"/>
    <property type="match status" value="3"/>
</dbReference>
<feature type="transmembrane region" description="Helical" evidence="16">
    <location>
        <begin position="1527"/>
        <end position="1547"/>
    </location>
</feature>
<keyword evidence="7" id="KW-0106">Calcium</keyword>
<dbReference type="PANTHER" id="PTHR45628:SF37">
    <property type="entry name" value="VOLTAGE-DEPENDENT T-TYPE CALCIUM CHANNEL SUBUNIT ALPHA-1H"/>
    <property type="match status" value="1"/>
</dbReference>
<feature type="compositionally biased region" description="Basic and acidic residues" evidence="15">
    <location>
        <begin position="1315"/>
        <end position="1326"/>
    </location>
</feature>
<dbReference type="FunFam" id="1.20.120.350:FF:000008">
    <property type="entry name" value="Voltage-dependent T-type calcium channel subunit alpha"/>
    <property type="match status" value="1"/>
</dbReference>
<evidence type="ECO:0000256" key="12">
    <source>
        <dbReference type="ARBA" id="ARBA00023180"/>
    </source>
</evidence>
<evidence type="ECO:0000256" key="4">
    <source>
        <dbReference type="ARBA" id="ARBA00022673"/>
    </source>
</evidence>
<feature type="compositionally biased region" description="Low complexity" evidence="15">
    <location>
        <begin position="16"/>
        <end position="48"/>
    </location>
</feature>
<accession>A0A8C7BVF2</accession>
<dbReference type="Proteomes" id="UP000694425">
    <property type="component" value="Unplaced"/>
</dbReference>
<feature type="transmembrane region" description="Helical" evidence="16">
    <location>
        <begin position="176"/>
        <end position="198"/>
    </location>
</feature>
<dbReference type="GeneTree" id="ENSGT00940000156666"/>
<evidence type="ECO:0000256" key="7">
    <source>
        <dbReference type="ARBA" id="ARBA00022837"/>
    </source>
</evidence>
<dbReference type="InterPro" id="IPR050599">
    <property type="entry name" value="VDCC_alpha-1_subunit"/>
</dbReference>
<dbReference type="GO" id="GO:0098703">
    <property type="term" value="P:calcium ion import across plasma membrane"/>
    <property type="evidence" value="ECO:0007669"/>
    <property type="project" value="TreeGrafter"/>
</dbReference>
<feature type="transmembrane region" description="Helical" evidence="16">
    <location>
        <begin position="144"/>
        <end position="164"/>
    </location>
</feature>
<evidence type="ECO:0000256" key="6">
    <source>
        <dbReference type="ARBA" id="ARBA00022737"/>
    </source>
</evidence>
<dbReference type="Pfam" id="PF00520">
    <property type="entry name" value="Ion_trans"/>
    <property type="match status" value="4"/>
</dbReference>
<evidence type="ECO:0000256" key="8">
    <source>
        <dbReference type="ARBA" id="ARBA00022882"/>
    </source>
</evidence>
<feature type="region of interest" description="Disordered" evidence="15">
    <location>
        <begin position="1613"/>
        <end position="1646"/>
    </location>
</feature>
<dbReference type="PRINTS" id="PR01629">
    <property type="entry name" value="TVDCCALPHA1"/>
</dbReference>
<feature type="region of interest" description="Disordered" evidence="15">
    <location>
        <begin position="1998"/>
        <end position="2084"/>
    </location>
</feature>
<evidence type="ECO:0000256" key="13">
    <source>
        <dbReference type="ARBA" id="ARBA00023303"/>
    </source>
</evidence>
<feature type="compositionally biased region" description="Polar residues" evidence="15">
    <location>
        <begin position="1709"/>
        <end position="1719"/>
    </location>
</feature>
<feature type="compositionally biased region" description="Basic and acidic residues" evidence="15">
    <location>
        <begin position="1753"/>
        <end position="1765"/>
    </location>
</feature>
<dbReference type="GO" id="GO:0008331">
    <property type="term" value="F:high voltage-gated calcium channel activity"/>
    <property type="evidence" value="ECO:0007669"/>
    <property type="project" value="TreeGrafter"/>
</dbReference>
<dbReference type="Ensembl" id="ENSNVIT00000027049.1">
    <property type="protein sequence ID" value="ENSNVIP00000023264.1"/>
    <property type="gene ID" value="ENSNVIG00000016544.1"/>
</dbReference>
<feature type="domain" description="Ion transport" evidence="17">
    <location>
        <begin position="1203"/>
        <end position="1314"/>
    </location>
</feature>
<feature type="domain" description="Ion transport" evidence="17">
    <location>
        <begin position="633"/>
        <end position="861"/>
    </location>
</feature>
<feature type="transmembrane region" description="Helical" evidence="16">
    <location>
        <begin position="219"/>
        <end position="252"/>
    </location>
</feature>
<dbReference type="InterPro" id="IPR005445">
    <property type="entry name" value="VDCC_T_a1"/>
</dbReference>
<keyword evidence="11 16" id="KW-0472">Membrane</keyword>
<dbReference type="GO" id="GO:0005891">
    <property type="term" value="C:voltage-gated calcium channel complex"/>
    <property type="evidence" value="ECO:0007669"/>
    <property type="project" value="InterPro"/>
</dbReference>
<keyword evidence="2" id="KW-0813">Transport</keyword>
<feature type="compositionally biased region" description="Basic and acidic residues" evidence="15">
    <location>
        <begin position="1038"/>
        <end position="1053"/>
    </location>
</feature>
<feature type="region of interest" description="Disordered" evidence="15">
    <location>
        <begin position="1"/>
        <end position="64"/>
    </location>
</feature>
<feature type="compositionally biased region" description="Low complexity" evidence="15">
    <location>
        <begin position="938"/>
        <end position="967"/>
    </location>
</feature>
<feature type="transmembrane region" description="Helical" evidence="16">
    <location>
        <begin position="755"/>
        <end position="777"/>
    </location>
</feature>
<keyword evidence="8" id="KW-0851">Voltage-gated channel</keyword>
<feature type="compositionally biased region" description="Acidic residues" evidence="15">
    <location>
        <begin position="1617"/>
        <end position="1627"/>
    </location>
</feature>
<evidence type="ECO:0000256" key="11">
    <source>
        <dbReference type="ARBA" id="ARBA00023136"/>
    </source>
</evidence>
<proteinExistence type="predicted"/>
<evidence type="ECO:0000313" key="18">
    <source>
        <dbReference type="Ensembl" id="ENSNVIP00000023264.1"/>
    </source>
</evidence>
<dbReference type="FunFam" id="1.10.287.70:FF:000053">
    <property type="entry name" value="Voltage-dependent T-type calcium channel subunit alpha"/>
    <property type="match status" value="1"/>
</dbReference>
<keyword evidence="19" id="KW-1185">Reference proteome</keyword>
<feature type="region of interest" description="Disordered" evidence="15">
    <location>
        <begin position="900"/>
        <end position="1062"/>
    </location>
</feature>
<dbReference type="FunFam" id="1.10.287.70:FF:000557">
    <property type="entry name" value="Voltage-dependent calcium channel type A subunit alpha-1-like Protein"/>
    <property type="match status" value="1"/>
</dbReference>
<comment type="subcellular location">
    <subcellularLocation>
        <location evidence="1">Membrane</location>
        <topology evidence="1">Multi-pass membrane protein</topology>
    </subcellularLocation>
</comment>
<evidence type="ECO:0000313" key="19">
    <source>
        <dbReference type="Proteomes" id="UP000694425"/>
    </source>
</evidence>
<sequence>MTEGVQAADEVRVPLGAPAPGPAAAAAGASPASPGVPGRKAEPVSGPGASPPESPEAERGAELGADEEQPVPYPALAATVFFCLGQTTRPRSWCLRLVCNPYPSRHVSMLVIMLNCVTLGMFRPCEDVECQSERCSILEAFDDFIFAFFAVEMIIKMVALGLFGQKCYLGDTWNRLDFFIVMAGYYSLDGHNVSLSAIRTVRVLRPLRAINRVPSMRILVTLLLDTLPMLGNVLLLCFFVFFIFGIVGVQLWAGLLRNRCFLDSTFARNNNLTFLRPYYQTEEGEENPFICSSRRDNGMQKCSHIPSRRELRVECTLGWEAYGQPQREGPAGAAHNACINWNQYYNVCRSGGSNPHNGAINFDNIGYAWIAIFQVGPGSVVEGPPGPGDTRLVRAGALPSPPSPGRGPPDAESVHSVYHADCHVEGPQERARVASAAAAAAANLKLASGLRAMNYPTILPSSAGGGKGGTGPGPTGKRAGGPPGAGEHSPLSLRGADPYEKIQHLVGEHGLGRAPSHLSGLSVPCPLPSPQAGTLTCELKDCPYCASALDDPDLEFSDSESGGSEGNAVYEFTQDVRHGDRRDPLRAPPAADAPGQGGTRPRAQRRAAPGEQGGLGHAWAAFSGKLCRIVDSKYFNRGIMVAILTNTLSMGVEYHEQPDELTSALEISNIVFTSMFALEMLLKLLACGPLGYIHNPYNIFDGIIVVISVWEIVGQADGGLSVLRTFRLLRVLKLVRFLPALRRQLVVLMKTVDNVATFCMLLTLFIFIFSILGMHLFGCKFSLTTDTGDTVPDRKNFDSLLWAIVTVFQILTQEDWNVVLYNGMASTSSWAALYFVALMTFGNYVLFNLLVAILVEGFQAEGDANRSDTDEDKTSTHLEEDFDKFSDLRATEMKMYSLAVTPNGHPEGRGSLPPPLIMRTAATPMPTPKSSPHLDPAPGLLDSRRGSSSSVDPQLSDQKSLSSLRSSPCAHWGPNSAWSSRRSSWNSLGRAPSLKRRSQCGERESLLSGEGKGSTDEEAEDGRPGAGASPETRPVPLRRAESLDHRSSLDVRPPRPAALLPPKSQDCNGQVLALPGEFFLRIDSHKEDPTEFEDDVEDSCCLRLHKMLEPYKPAWCRSREPWALYLFSPQNRFRVTCQKIIAHKMFDHVVLVFIFLNCITIALERPDIDPGSTERVFLSVSNYIFTAIFVAEMMVKVPGLGGGKFYYCEGADTRNISTKAECWAAHYRWVRRKYNFDNLGQALMSLFVLSSKDGWVNIMYDGLDAVGIDQQPVPNHNPWMLLYFISFLLIVSFFVLNMFVGVVVENFHKCRQHQEAEEARRREEKRQRRLQRKRRKAQRRPYYADYSPTRRSIHALCTSHYLDLFITFIIGVNVITMSMEHYNQPKSLDEALKYCNYVFTVVFVFEAALKLVAFGFRRFFKDRWNQLDLAIVLLSIMGITLEEIEMSAALPINPTIIRIMRVLRIARVLKLLKMATGMRALLDTVVQALPQVGNLGLLFMLLFFIYAALGVELFGRLECSEDNPCEGLSRHATFSNFGMAFLTLFRVSTGDNWNGIMKDTLRECAREDKHCLSYLPAISPIYFVTFVLVAQFVLVNVVVAVLMKHLEESNKEAREDAELDAEPDLEEAPGPPAGPPPAAPHNPDAPGLLVVRKVSVSRVLSLPNDSYMFRPVAPASAPHLRPPREADTAGTAPLGAATSVHPPPGEPCSSLQVSSTATLSPARDSDTLHALSPRGAARSPSLSRLLYRQEAMHTDSQEGHVDSPRDSGPGWGEPGGKTPVRQAPLGPSLRSPPRSPRPSSIRTRKHTFGQRCVSSRPLAPGGEEAETPDPADEEVSHITSSARSPSASPTARGGGGRDPDLCGLYGVDAQGFLEQPSQADEQRRASGEQGGGDGPPEARELKSRAPEAEPALGARRKKKMSPPCISVDPPVEDEGTARPPPAEGSSTTLRRRTPSCEVVLHRDSLEPMEGAGVDPGAKGERRAQAACRAEHLTVPNFAFEPLDAGGPGGGPFLDGGHNVAPEPRVSFSGATVPPEPHKTEPPVSSSDPPEKEWGLHLKVLQSPPKKAGSPPATPTPGDSVDRPV</sequence>
<dbReference type="FunFam" id="1.20.120.350:FF:000012">
    <property type="entry name" value="Voltage-dependent T-type calcium channel subunit alpha"/>
    <property type="match status" value="1"/>
</dbReference>
<evidence type="ECO:0000256" key="9">
    <source>
        <dbReference type="ARBA" id="ARBA00022989"/>
    </source>
</evidence>
<dbReference type="FunFam" id="1.10.287.70:FF:000054">
    <property type="entry name" value="Voltage-dependent T-type calcium channel subunit alpha"/>
    <property type="match status" value="1"/>
</dbReference>
<feature type="region of interest" description="Disordered" evidence="15">
    <location>
        <begin position="1676"/>
        <end position="1741"/>
    </location>
</feature>
<evidence type="ECO:0000256" key="16">
    <source>
        <dbReference type="SAM" id="Phobius"/>
    </source>
</evidence>
<reference evidence="18" key="2">
    <citation type="submission" date="2025-09" db="UniProtKB">
        <authorList>
            <consortium name="Ensembl"/>
        </authorList>
    </citation>
    <scope>IDENTIFICATION</scope>
</reference>
<evidence type="ECO:0000256" key="14">
    <source>
        <dbReference type="ARBA" id="ARBA00036634"/>
    </source>
</evidence>
<keyword evidence="6" id="KW-0677">Repeat</keyword>
<keyword evidence="9 16" id="KW-1133">Transmembrane helix</keyword>
<feature type="compositionally biased region" description="Basic and acidic residues" evidence="15">
    <location>
        <begin position="1977"/>
        <end position="1986"/>
    </location>
</feature>
<evidence type="ECO:0000256" key="5">
    <source>
        <dbReference type="ARBA" id="ARBA00022692"/>
    </source>
</evidence>
<protein>
    <submittedName>
        <fullName evidence="18">Calcium voltage-gated channel subunit alpha1 H</fullName>
    </submittedName>
</protein>
<dbReference type="FunFam" id="1.20.120.350:FF:000007">
    <property type="entry name" value="Voltage-dependent T-type calcium channel subunit alpha"/>
    <property type="match status" value="1"/>
</dbReference>
<feature type="compositionally biased region" description="Low complexity" evidence="15">
    <location>
        <begin position="975"/>
        <end position="987"/>
    </location>
</feature>
<feature type="compositionally biased region" description="Pro residues" evidence="15">
    <location>
        <begin position="1629"/>
        <end position="1640"/>
    </location>
</feature>
<feature type="compositionally biased region" description="Basic and acidic residues" evidence="15">
    <location>
        <begin position="1896"/>
        <end position="1907"/>
    </location>
</feature>
<comment type="catalytic activity">
    <reaction evidence="14">
        <text>Ca(2+)(in) = Ca(2+)(out)</text>
        <dbReference type="Rhea" id="RHEA:29671"/>
        <dbReference type="ChEBI" id="CHEBI:29108"/>
    </reaction>
</comment>
<feature type="transmembrane region" description="Helical" evidence="16">
    <location>
        <begin position="1175"/>
        <end position="1195"/>
    </location>
</feature>
<feature type="region of interest" description="Disordered" evidence="15">
    <location>
        <begin position="1315"/>
        <end position="1341"/>
    </location>
</feature>
<keyword evidence="12" id="KW-0325">Glycoprotein</keyword>
<dbReference type="SUPFAM" id="SSF81324">
    <property type="entry name" value="Voltage-gated potassium channels"/>
    <property type="match status" value="4"/>
</dbReference>
<evidence type="ECO:0000256" key="10">
    <source>
        <dbReference type="ARBA" id="ARBA00023065"/>
    </source>
</evidence>